<dbReference type="SUPFAM" id="SSF81296">
    <property type="entry name" value="E set domains"/>
    <property type="match status" value="2"/>
</dbReference>
<evidence type="ECO:0000259" key="3">
    <source>
        <dbReference type="SMART" id="SM01017"/>
    </source>
</evidence>
<sequence length="316" mass="36193">MPANVDLSFILNKPDRTFNAGDTINYKVIATVHKSFKARHLTVRFKGLAHIEWSSGKSRRKESQIFFKDYKVLWTSGDSVEFNPGTYEYTGIFCLPDNIPTSFTHDRGYIEYNVKAKYDVPFDIDCWGSLEFFIQNNLNLNEYTSHNQPSNNSVEKRFSFCGCYTSDPLQIVVSLPKTIWIVGETIPITIQVNNNSDVTIKKIKVKLMESILFTTTGFMVDYRIENSTFSKRVFETVLRPLQNKTFDALFSLDKIYPFKNTGDCKIIKCSYFIVATAVVKGLHTNLENKTQIFITHVPDLAGSVASPQFTHDKNYQ</sequence>
<dbReference type="SMART" id="SM01017">
    <property type="entry name" value="Arrestin_C"/>
    <property type="match status" value="1"/>
</dbReference>
<dbReference type="VEuPathDB" id="VectorBase:CSON004660"/>
<protein>
    <submittedName>
        <fullName evidence="4">CSON004660 protein</fullName>
    </submittedName>
</protein>
<name>A0A336LTT1_CULSO</name>
<dbReference type="InterPro" id="IPR014756">
    <property type="entry name" value="Ig_E-set"/>
</dbReference>
<dbReference type="GO" id="GO:0005737">
    <property type="term" value="C:cytoplasm"/>
    <property type="evidence" value="ECO:0007669"/>
    <property type="project" value="TreeGrafter"/>
</dbReference>
<dbReference type="InterPro" id="IPR011022">
    <property type="entry name" value="Arrestin_C-like"/>
</dbReference>
<dbReference type="Pfam" id="PF02752">
    <property type="entry name" value="Arrestin_C"/>
    <property type="match status" value="1"/>
</dbReference>
<dbReference type="Pfam" id="PF00339">
    <property type="entry name" value="Arrestin_N"/>
    <property type="match status" value="1"/>
</dbReference>
<accession>A0A336LTT1</accession>
<evidence type="ECO:0000256" key="1">
    <source>
        <dbReference type="ARBA" id="ARBA00005298"/>
    </source>
</evidence>
<dbReference type="AlphaFoldDB" id="A0A336LTT1"/>
<dbReference type="InterPro" id="IPR011021">
    <property type="entry name" value="Arrestin-like_N"/>
</dbReference>
<dbReference type="GO" id="GO:0015031">
    <property type="term" value="P:protein transport"/>
    <property type="evidence" value="ECO:0007669"/>
    <property type="project" value="TreeGrafter"/>
</dbReference>
<dbReference type="OMA" id="GAFETHT"/>
<feature type="domain" description="Arrestin C-terminal-like" evidence="3">
    <location>
        <begin position="165"/>
        <end position="299"/>
    </location>
</feature>
<dbReference type="InterPro" id="IPR014752">
    <property type="entry name" value="Arrestin-like_C"/>
</dbReference>
<organism evidence="4">
    <name type="scientific">Culicoides sonorensis</name>
    <name type="common">Biting midge</name>
    <dbReference type="NCBI Taxonomy" id="179676"/>
    <lineage>
        <taxon>Eukaryota</taxon>
        <taxon>Metazoa</taxon>
        <taxon>Ecdysozoa</taxon>
        <taxon>Arthropoda</taxon>
        <taxon>Hexapoda</taxon>
        <taxon>Insecta</taxon>
        <taxon>Pterygota</taxon>
        <taxon>Neoptera</taxon>
        <taxon>Endopterygota</taxon>
        <taxon>Diptera</taxon>
        <taxon>Nematocera</taxon>
        <taxon>Chironomoidea</taxon>
        <taxon>Ceratopogonidae</taxon>
        <taxon>Ceratopogoninae</taxon>
        <taxon>Culicoides</taxon>
        <taxon>Monoculicoides</taxon>
    </lineage>
</organism>
<dbReference type="PANTHER" id="PTHR11188">
    <property type="entry name" value="ARRESTIN DOMAIN CONTAINING PROTEIN"/>
    <property type="match status" value="1"/>
</dbReference>
<keyword evidence="2" id="KW-0716">Sensory transduction</keyword>
<reference evidence="4" key="1">
    <citation type="submission" date="2018-07" db="EMBL/GenBank/DDBJ databases">
        <authorList>
            <person name="Quirk P.G."/>
            <person name="Krulwich T.A."/>
        </authorList>
    </citation>
    <scope>NUCLEOTIDE SEQUENCE</scope>
</reference>
<comment type="similarity">
    <text evidence="1">Belongs to the arrestin family.</text>
</comment>
<evidence type="ECO:0000256" key="2">
    <source>
        <dbReference type="ARBA" id="ARBA00022606"/>
    </source>
</evidence>
<dbReference type="InterPro" id="IPR050357">
    <property type="entry name" value="Arrestin_domain-protein"/>
</dbReference>
<dbReference type="PANTHER" id="PTHR11188:SF17">
    <property type="entry name" value="FI21816P1"/>
    <property type="match status" value="1"/>
</dbReference>
<dbReference type="Gene3D" id="2.60.40.640">
    <property type="match status" value="2"/>
</dbReference>
<dbReference type="EMBL" id="UFQT01000194">
    <property type="protein sequence ID" value="SSX21456.1"/>
    <property type="molecule type" value="Genomic_DNA"/>
</dbReference>
<proteinExistence type="inferred from homology"/>
<evidence type="ECO:0000313" key="4">
    <source>
        <dbReference type="EMBL" id="SSX21456.1"/>
    </source>
</evidence>
<gene>
    <name evidence="4" type="primary">CSON004660</name>
</gene>